<accession>A0AAV2GUR4</accession>
<evidence type="ECO:0000256" key="1">
    <source>
        <dbReference type="SAM" id="MobiDB-lite"/>
    </source>
</evidence>
<reference evidence="2 3" key="1">
    <citation type="submission" date="2024-04" db="EMBL/GenBank/DDBJ databases">
        <authorList>
            <person name="Fracassetti M."/>
        </authorList>
    </citation>
    <scope>NUCLEOTIDE SEQUENCE [LARGE SCALE GENOMIC DNA]</scope>
</reference>
<organism evidence="2 3">
    <name type="scientific">Linum trigynum</name>
    <dbReference type="NCBI Taxonomy" id="586398"/>
    <lineage>
        <taxon>Eukaryota</taxon>
        <taxon>Viridiplantae</taxon>
        <taxon>Streptophyta</taxon>
        <taxon>Embryophyta</taxon>
        <taxon>Tracheophyta</taxon>
        <taxon>Spermatophyta</taxon>
        <taxon>Magnoliopsida</taxon>
        <taxon>eudicotyledons</taxon>
        <taxon>Gunneridae</taxon>
        <taxon>Pentapetalae</taxon>
        <taxon>rosids</taxon>
        <taxon>fabids</taxon>
        <taxon>Malpighiales</taxon>
        <taxon>Linaceae</taxon>
        <taxon>Linum</taxon>
    </lineage>
</organism>
<evidence type="ECO:0000313" key="2">
    <source>
        <dbReference type="EMBL" id="CAL1413348.1"/>
    </source>
</evidence>
<name>A0AAV2GUR4_9ROSI</name>
<gene>
    <name evidence="2" type="ORF">LTRI10_LOCUS52587</name>
</gene>
<dbReference type="EMBL" id="OZ034822">
    <property type="protein sequence ID" value="CAL1413348.1"/>
    <property type="molecule type" value="Genomic_DNA"/>
</dbReference>
<feature type="region of interest" description="Disordered" evidence="1">
    <location>
        <begin position="1"/>
        <end position="20"/>
    </location>
</feature>
<dbReference type="Proteomes" id="UP001497516">
    <property type="component" value="Chromosome 9"/>
</dbReference>
<evidence type="ECO:0000313" key="3">
    <source>
        <dbReference type="Proteomes" id="UP001497516"/>
    </source>
</evidence>
<dbReference type="AlphaFoldDB" id="A0AAV2GUR4"/>
<keyword evidence="3" id="KW-1185">Reference proteome</keyword>
<protein>
    <submittedName>
        <fullName evidence="2">Uncharacterized protein</fullName>
    </submittedName>
</protein>
<feature type="compositionally biased region" description="Polar residues" evidence="1">
    <location>
        <begin position="1"/>
        <end position="19"/>
    </location>
</feature>
<sequence>MLRVETSLNESAHELSSTSHRVELARKLHEPQKANLKLDSLVNEPSFEQVFSESNAEPLASSSAHLQMKF</sequence>
<proteinExistence type="predicted"/>